<protein>
    <submittedName>
        <fullName evidence="1">Uncharacterized protein</fullName>
    </submittedName>
</protein>
<evidence type="ECO:0000313" key="2">
    <source>
        <dbReference type="Proteomes" id="UP000054359"/>
    </source>
</evidence>
<reference evidence="1 2" key="1">
    <citation type="submission" date="2013-11" db="EMBL/GenBank/DDBJ databases">
        <title>Genome sequencing of Stegodyphus mimosarum.</title>
        <authorList>
            <person name="Bechsgaard J."/>
        </authorList>
    </citation>
    <scope>NUCLEOTIDE SEQUENCE [LARGE SCALE GENOMIC DNA]</scope>
</reference>
<accession>A0A087U523</accession>
<name>A0A087U523_STEMI</name>
<dbReference type="Proteomes" id="UP000054359">
    <property type="component" value="Unassembled WGS sequence"/>
</dbReference>
<gene>
    <name evidence="1" type="ORF">X975_07129</name>
</gene>
<dbReference type="EMBL" id="KK118210">
    <property type="protein sequence ID" value="KFM72462.1"/>
    <property type="molecule type" value="Genomic_DNA"/>
</dbReference>
<proteinExistence type="predicted"/>
<dbReference type="AlphaFoldDB" id="A0A087U523"/>
<evidence type="ECO:0000313" key="1">
    <source>
        <dbReference type="EMBL" id="KFM72462.1"/>
    </source>
</evidence>
<sequence length="62" mass="6901">MRTCKVRVYRDLNDMNGSHEAHNIIGIRLIPDGGVVQIDNRNLSYQDGIIGSIICSDLSMLV</sequence>
<feature type="non-terminal residue" evidence="1">
    <location>
        <position position="62"/>
    </location>
</feature>
<keyword evidence="2" id="KW-1185">Reference proteome</keyword>
<organism evidence="1 2">
    <name type="scientific">Stegodyphus mimosarum</name>
    <name type="common">African social velvet spider</name>
    <dbReference type="NCBI Taxonomy" id="407821"/>
    <lineage>
        <taxon>Eukaryota</taxon>
        <taxon>Metazoa</taxon>
        <taxon>Ecdysozoa</taxon>
        <taxon>Arthropoda</taxon>
        <taxon>Chelicerata</taxon>
        <taxon>Arachnida</taxon>
        <taxon>Araneae</taxon>
        <taxon>Araneomorphae</taxon>
        <taxon>Entelegynae</taxon>
        <taxon>Eresoidea</taxon>
        <taxon>Eresidae</taxon>
        <taxon>Stegodyphus</taxon>
    </lineage>
</organism>